<keyword evidence="8" id="KW-0238">DNA-binding</keyword>
<dbReference type="STRING" id="379532.ENSPCOP00000008162"/>
<evidence type="ECO:0000256" key="7">
    <source>
        <dbReference type="ARBA" id="ARBA00023015"/>
    </source>
</evidence>
<feature type="domain" description="KRAB" evidence="14">
    <location>
        <begin position="14"/>
        <end position="86"/>
    </location>
</feature>
<comment type="similarity">
    <text evidence="2">Belongs to the krueppel C2H2-type zinc-finger protein family.</text>
</comment>
<dbReference type="InterPro" id="IPR001909">
    <property type="entry name" value="KRAB"/>
</dbReference>
<protein>
    <submittedName>
        <fullName evidence="15">Zinc finger protein 597</fullName>
    </submittedName>
</protein>
<keyword evidence="4" id="KW-0677">Repeat</keyword>
<proteinExistence type="inferred from homology"/>
<evidence type="ECO:0000256" key="6">
    <source>
        <dbReference type="ARBA" id="ARBA00022833"/>
    </source>
</evidence>
<dbReference type="GO" id="GO:0005634">
    <property type="term" value="C:nucleus"/>
    <property type="evidence" value="ECO:0007669"/>
    <property type="project" value="UniProtKB-SubCell"/>
</dbReference>
<evidence type="ECO:0000256" key="4">
    <source>
        <dbReference type="ARBA" id="ARBA00022737"/>
    </source>
</evidence>
<feature type="compositionally biased region" description="Basic and acidic residues" evidence="12">
    <location>
        <begin position="307"/>
        <end position="321"/>
    </location>
</feature>
<dbReference type="FunFam" id="3.30.160.60:FF:000895">
    <property type="entry name" value="Zinc finger protein 597"/>
    <property type="match status" value="1"/>
</dbReference>
<dbReference type="PANTHER" id="PTHR24381">
    <property type="entry name" value="ZINC FINGER PROTEIN"/>
    <property type="match status" value="1"/>
</dbReference>
<evidence type="ECO:0000256" key="12">
    <source>
        <dbReference type="SAM" id="MobiDB-lite"/>
    </source>
</evidence>
<comment type="subcellular location">
    <subcellularLocation>
        <location evidence="1">Nucleus</location>
    </subcellularLocation>
</comment>
<dbReference type="AlphaFoldDB" id="A0A2K6F2F3"/>
<evidence type="ECO:0000313" key="16">
    <source>
        <dbReference type="Proteomes" id="UP000233160"/>
    </source>
</evidence>
<evidence type="ECO:0000256" key="5">
    <source>
        <dbReference type="ARBA" id="ARBA00022771"/>
    </source>
</evidence>
<dbReference type="SMART" id="SM00349">
    <property type="entry name" value="KRAB"/>
    <property type="match status" value="1"/>
</dbReference>
<evidence type="ECO:0000259" key="14">
    <source>
        <dbReference type="PROSITE" id="PS50805"/>
    </source>
</evidence>
<dbReference type="Gene3D" id="3.30.160.60">
    <property type="entry name" value="Classic Zinc Finger"/>
    <property type="match status" value="6"/>
</dbReference>
<dbReference type="GeneTree" id="ENSGT00940000162263"/>
<reference evidence="15" key="2">
    <citation type="submission" date="2025-09" db="UniProtKB">
        <authorList>
            <consortium name="Ensembl"/>
        </authorList>
    </citation>
    <scope>IDENTIFICATION</scope>
</reference>
<dbReference type="GeneID" id="105812961"/>
<evidence type="ECO:0000256" key="9">
    <source>
        <dbReference type="ARBA" id="ARBA00023163"/>
    </source>
</evidence>
<dbReference type="FunFam" id="3.30.160.60:FF:001840">
    <property type="entry name" value="Paternally-expressed gene 3 protein"/>
    <property type="match status" value="1"/>
</dbReference>
<feature type="region of interest" description="Disordered" evidence="12">
    <location>
        <begin position="301"/>
        <end position="322"/>
    </location>
</feature>
<dbReference type="FunFam" id="3.30.160.60:FF:000624">
    <property type="entry name" value="zinc finger protein 697"/>
    <property type="match status" value="1"/>
</dbReference>
<evidence type="ECO:0000256" key="2">
    <source>
        <dbReference type="ARBA" id="ARBA00006991"/>
    </source>
</evidence>
<feature type="domain" description="C2H2-type" evidence="13">
    <location>
        <begin position="156"/>
        <end position="183"/>
    </location>
</feature>
<dbReference type="FunFam" id="3.30.160.60:FF:000965">
    <property type="entry name" value="Neurotrophin receptor-interacting factor homolog"/>
    <property type="match status" value="1"/>
</dbReference>
<dbReference type="SUPFAM" id="SSF109640">
    <property type="entry name" value="KRAB domain (Kruppel-associated box)"/>
    <property type="match status" value="1"/>
</dbReference>
<evidence type="ECO:0000259" key="13">
    <source>
        <dbReference type="PROSITE" id="PS50157"/>
    </source>
</evidence>
<keyword evidence="7" id="KW-0805">Transcription regulation</keyword>
<keyword evidence="3" id="KW-0479">Metal-binding</keyword>
<evidence type="ECO:0000313" key="15">
    <source>
        <dbReference type="Ensembl" id="ENSPCOP00000008162.1"/>
    </source>
</evidence>
<dbReference type="KEGG" id="pcoq:105812961"/>
<dbReference type="PROSITE" id="PS50805">
    <property type="entry name" value="KRAB"/>
    <property type="match status" value="1"/>
</dbReference>
<dbReference type="PROSITE" id="PS00028">
    <property type="entry name" value="ZINC_FINGER_C2H2_1"/>
    <property type="match status" value="6"/>
</dbReference>
<accession>A0A2K6F2F3</accession>
<dbReference type="FunFam" id="3.30.160.60:FF:002061">
    <property type="entry name" value="Uncharacterized protein"/>
    <property type="match status" value="1"/>
</dbReference>
<dbReference type="InterPro" id="IPR036051">
    <property type="entry name" value="KRAB_dom_sf"/>
</dbReference>
<dbReference type="SUPFAM" id="SSF57667">
    <property type="entry name" value="beta-beta-alpha zinc fingers"/>
    <property type="match status" value="4"/>
</dbReference>
<gene>
    <name evidence="15" type="primary">ZNF597</name>
</gene>
<dbReference type="GO" id="GO:0000981">
    <property type="term" value="F:DNA-binding transcription factor activity, RNA polymerase II-specific"/>
    <property type="evidence" value="ECO:0007669"/>
    <property type="project" value="TreeGrafter"/>
</dbReference>
<keyword evidence="10" id="KW-0539">Nucleus</keyword>
<evidence type="ECO:0000256" key="10">
    <source>
        <dbReference type="ARBA" id="ARBA00023242"/>
    </source>
</evidence>
<evidence type="ECO:0000256" key="1">
    <source>
        <dbReference type="ARBA" id="ARBA00004123"/>
    </source>
</evidence>
<evidence type="ECO:0000256" key="8">
    <source>
        <dbReference type="ARBA" id="ARBA00023125"/>
    </source>
</evidence>
<dbReference type="PROSITE" id="PS50157">
    <property type="entry name" value="ZINC_FINGER_C2H2_2"/>
    <property type="match status" value="6"/>
</dbReference>
<dbReference type="Pfam" id="PF01352">
    <property type="entry name" value="KRAB"/>
    <property type="match status" value="1"/>
</dbReference>
<dbReference type="RefSeq" id="XP_012502979.1">
    <property type="nucleotide sequence ID" value="XM_012647525.1"/>
</dbReference>
<evidence type="ECO:0000256" key="11">
    <source>
        <dbReference type="PROSITE-ProRule" id="PRU00042"/>
    </source>
</evidence>
<feature type="domain" description="C2H2-type" evidence="13">
    <location>
        <begin position="391"/>
        <end position="418"/>
    </location>
</feature>
<reference evidence="15" key="1">
    <citation type="submission" date="2025-08" db="UniProtKB">
        <authorList>
            <consortium name="Ensembl"/>
        </authorList>
    </citation>
    <scope>IDENTIFICATION</scope>
</reference>
<keyword evidence="9" id="KW-0804">Transcription</keyword>
<feature type="domain" description="C2H2-type" evidence="13">
    <location>
        <begin position="187"/>
        <end position="214"/>
    </location>
</feature>
<feature type="domain" description="C2H2-type" evidence="13">
    <location>
        <begin position="215"/>
        <end position="242"/>
    </location>
</feature>
<dbReference type="Gene3D" id="6.10.140.140">
    <property type="match status" value="1"/>
</dbReference>
<evidence type="ECO:0000256" key="3">
    <source>
        <dbReference type="ARBA" id="ARBA00022723"/>
    </source>
</evidence>
<name>A0A2K6F2F3_PROCO</name>
<dbReference type="GO" id="GO:0008270">
    <property type="term" value="F:zinc ion binding"/>
    <property type="evidence" value="ECO:0007669"/>
    <property type="project" value="UniProtKB-KW"/>
</dbReference>
<organism evidence="15 16">
    <name type="scientific">Propithecus coquereli</name>
    <name type="common">Coquerel's sifaka</name>
    <name type="synonym">Propithecus verreauxi coquereli</name>
    <dbReference type="NCBI Taxonomy" id="379532"/>
    <lineage>
        <taxon>Eukaryota</taxon>
        <taxon>Metazoa</taxon>
        <taxon>Chordata</taxon>
        <taxon>Craniata</taxon>
        <taxon>Vertebrata</taxon>
        <taxon>Euteleostomi</taxon>
        <taxon>Mammalia</taxon>
        <taxon>Eutheria</taxon>
        <taxon>Euarchontoglires</taxon>
        <taxon>Primates</taxon>
        <taxon>Strepsirrhini</taxon>
        <taxon>Lemuriformes</taxon>
        <taxon>Indriidae</taxon>
        <taxon>Propithecus</taxon>
    </lineage>
</organism>
<dbReference type="InterPro" id="IPR013087">
    <property type="entry name" value="Znf_C2H2_type"/>
</dbReference>
<keyword evidence="5 11" id="KW-0863">Zinc-finger</keyword>
<feature type="domain" description="C2H2-type" evidence="13">
    <location>
        <begin position="335"/>
        <end position="362"/>
    </location>
</feature>
<dbReference type="Proteomes" id="UP000233160">
    <property type="component" value="Unassembled WGS sequence"/>
</dbReference>
<dbReference type="CTD" id="146434"/>
<dbReference type="CDD" id="cd07765">
    <property type="entry name" value="KRAB_A-box"/>
    <property type="match status" value="1"/>
</dbReference>
<dbReference type="OMA" id="ILDFPWE"/>
<dbReference type="FunFam" id="3.30.160.60:FF:002285">
    <property type="entry name" value="Zinc finger protein 597"/>
    <property type="match status" value="1"/>
</dbReference>
<keyword evidence="16" id="KW-1185">Reference proteome</keyword>
<dbReference type="OrthoDB" id="8117402at2759"/>
<feature type="domain" description="C2H2-type" evidence="13">
    <location>
        <begin position="363"/>
        <end position="390"/>
    </location>
</feature>
<sequence>MASALPTTEAQGPMLFEDLAVYFSQEECVSLHPVQRSLSRDATQECFEDVALMGVEGETEMNQQLSLESMELEELSLEEYPIPTSPVQYPESPSEDGVENPEEKISSGTPPCKKKFISLLVTIDNHTPLVELSECLGARALSEILEFPWEEAENVYKCPDCDQNFSDKSYLVLHQKIHSREKINKTNQCGDCGKIFTHRAYLRAHIRIHTGERPYKCLRCCAKFRRSSCLSRHMKSHRREKPYVCDECAARHRKSQAAGKASECANSDKRVDQETDLALDEETQIVTPEYPHIHCMKTFEQSSRPAVPEKAHKEDSERRSDDDENFFSFAKFKPLQCPDCDMTFPCFSELVSHQGTHAGEKPHKCKTCAESFTSESELACHQKSHRAEEPFKCPVCGKGFRVKTDLVTHKRTHVKHTK</sequence>
<dbReference type="PANTHER" id="PTHR24381:SF390">
    <property type="entry name" value="ZINC FINGER PROTEIN 37 HOMOLOG"/>
    <property type="match status" value="1"/>
</dbReference>
<dbReference type="Ensembl" id="ENSPCOT00000018713.1">
    <property type="protein sequence ID" value="ENSPCOP00000008162.1"/>
    <property type="gene ID" value="ENSPCOG00000015356.1"/>
</dbReference>
<dbReference type="GO" id="GO:0000977">
    <property type="term" value="F:RNA polymerase II transcription regulatory region sequence-specific DNA binding"/>
    <property type="evidence" value="ECO:0007669"/>
    <property type="project" value="TreeGrafter"/>
</dbReference>
<keyword evidence="6" id="KW-0862">Zinc</keyword>
<dbReference type="InterPro" id="IPR036236">
    <property type="entry name" value="Znf_C2H2_sf"/>
</dbReference>
<dbReference type="Pfam" id="PF00096">
    <property type="entry name" value="zf-C2H2"/>
    <property type="match status" value="3"/>
</dbReference>
<feature type="region of interest" description="Disordered" evidence="12">
    <location>
        <begin position="85"/>
        <end position="109"/>
    </location>
</feature>
<dbReference type="SMART" id="SM00355">
    <property type="entry name" value="ZnF_C2H2"/>
    <property type="match status" value="6"/>
</dbReference>